<evidence type="ECO:0000256" key="2">
    <source>
        <dbReference type="ARBA" id="ARBA00022676"/>
    </source>
</evidence>
<dbReference type="GO" id="GO:0016757">
    <property type="term" value="F:glycosyltransferase activity"/>
    <property type="evidence" value="ECO:0007669"/>
    <property type="project" value="UniProtKB-KW"/>
</dbReference>
<dbReference type="HOGENOM" id="CLU_028391_0_0_0"/>
<evidence type="ECO:0000259" key="4">
    <source>
        <dbReference type="Pfam" id="PF00535"/>
    </source>
</evidence>
<dbReference type="InterPro" id="IPR029044">
    <property type="entry name" value="Nucleotide-diphossugar_trans"/>
</dbReference>
<dbReference type="InterPro" id="IPR001173">
    <property type="entry name" value="Glyco_trans_2-like"/>
</dbReference>
<accession>B9L4X5</accession>
<dbReference type="RefSeq" id="WP_012643085.1">
    <property type="nucleotide sequence ID" value="NC_011961.1"/>
</dbReference>
<dbReference type="PANTHER" id="PTHR43179:SF12">
    <property type="entry name" value="GALACTOFURANOSYLTRANSFERASE GLFT2"/>
    <property type="match status" value="1"/>
</dbReference>
<evidence type="ECO:0000313" key="6">
    <source>
        <dbReference type="Proteomes" id="UP000000447"/>
    </source>
</evidence>
<dbReference type="NCBIfam" id="TIGR03965">
    <property type="entry name" value="mycofact_glyco"/>
    <property type="match status" value="1"/>
</dbReference>
<evidence type="ECO:0000256" key="1">
    <source>
        <dbReference type="ARBA" id="ARBA00006739"/>
    </source>
</evidence>
<proteinExistence type="inferred from homology"/>
<dbReference type="AlphaFoldDB" id="B9L4X5"/>
<keyword evidence="3 5" id="KW-0808">Transferase</keyword>
<dbReference type="SUPFAM" id="SSF53448">
    <property type="entry name" value="Nucleotide-diphospho-sugar transferases"/>
    <property type="match status" value="1"/>
</dbReference>
<keyword evidence="5" id="KW-0614">Plasmid</keyword>
<dbReference type="InterPro" id="IPR023981">
    <property type="entry name" value="MftF"/>
</dbReference>
<gene>
    <name evidence="5" type="ordered locus">trd_A0839</name>
</gene>
<keyword evidence="2" id="KW-0328">Glycosyltransferase</keyword>
<geneLocation type="plasmid" evidence="6">
    <name>Tros</name>
</geneLocation>
<dbReference type="Gene3D" id="3.90.550.10">
    <property type="entry name" value="Spore Coat Polysaccharide Biosynthesis Protein SpsA, Chain A"/>
    <property type="match status" value="1"/>
</dbReference>
<dbReference type="Pfam" id="PF00535">
    <property type="entry name" value="Glycos_transf_2"/>
    <property type="match status" value="1"/>
</dbReference>
<reference evidence="5 6" key="1">
    <citation type="journal article" date="2009" name="PLoS ONE">
        <title>Complete genome sequence of the aerobic CO-oxidizing thermophile Thermomicrobium roseum.</title>
        <authorList>
            <person name="Wu D."/>
            <person name="Raymond J."/>
            <person name="Wu M."/>
            <person name="Chatterji S."/>
            <person name="Ren Q."/>
            <person name="Graham J.E."/>
            <person name="Bryant D.A."/>
            <person name="Robb F."/>
            <person name="Colman A."/>
            <person name="Tallon L.J."/>
            <person name="Badger J.H."/>
            <person name="Madupu R."/>
            <person name="Ward N.L."/>
            <person name="Eisen J.A."/>
        </authorList>
    </citation>
    <scope>NUCLEOTIDE SEQUENCE [LARGE SCALE GENOMIC DNA]</scope>
    <source>
        <strain evidence="6">ATCC 27502 / DSM 5159 / P-2</strain>
        <plasmid evidence="5">unnamed</plasmid>
    </source>
</reference>
<comment type="similarity">
    <text evidence="1">Belongs to the glycosyltransferase 2 family.</text>
</comment>
<dbReference type="eggNOG" id="COG1215">
    <property type="taxonomic scope" value="Bacteria"/>
</dbReference>
<dbReference type="PANTHER" id="PTHR43179">
    <property type="entry name" value="RHAMNOSYLTRANSFERASE WBBL"/>
    <property type="match status" value="1"/>
</dbReference>
<evidence type="ECO:0000313" key="5">
    <source>
        <dbReference type="EMBL" id="ACM07098.1"/>
    </source>
</evidence>
<sequence>MASAKELGSIGRIRHDPEPAGTAVCHLSPCLRVVQCGDAAWLIATRPLRLLRVQPRVVKLLEKLRVDPDVGRVVKSFPDLRWETVISFLERLADEGLVRLVWSLPDEMLPSVSVVIPVRNRPAQLSACLAALECLDYPRERLEILVVDDASSDDTVARAETWRNRLPLRVIRLPAPVGAAACRNHGAELARGEILAFTDSDCRPHPRWLRELVPEFVRTGVVAVGGAVLPADDDSWLDRYEAVESPLTHGPEPARVRPRGAVPYLVTANLLVRRRALLEVGGFARIHPGEDVDLVWRLCERGGRVLYRPAGIVLHDHRDRLWPFLHRRAAYASSEVVLVQRHPHSRHRMTVPAAMLASIGCGIGAGRQEGLVMLAMLPLLADVLVAFQRIRRLRAPVSLGELVLAELRGMLVAFYWMGRTISRYYSWPVLVAGVIFRRRGFGRWLSVLVGASLLGTASVDYIRKRPSLDPVRFLLAHLCDDLANNSGLLVGCLRSGTIRPLLVELSLYWPRVEKS</sequence>
<dbReference type="CAZy" id="GT2">
    <property type="family name" value="Glycosyltransferase Family 2"/>
</dbReference>
<organism evidence="5 6">
    <name type="scientific">Thermomicrobium roseum (strain ATCC 27502 / DSM 5159 / P-2)</name>
    <dbReference type="NCBI Taxonomy" id="309801"/>
    <lineage>
        <taxon>Bacteria</taxon>
        <taxon>Pseudomonadati</taxon>
        <taxon>Thermomicrobiota</taxon>
        <taxon>Thermomicrobia</taxon>
        <taxon>Thermomicrobiales</taxon>
        <taxon>Thermomicrobiaceae</taxon>
        <taxon>Thermomicrobium</taxon>
    </lineage>
</organism>
<name>B9L4X5_THERP</name>
<protein>
    <submittedName>
        <fullName evidence="5">Probable membrane sugar transferase</fullName>
    </submittedName>
</protein>
<dbReference type="KEGG" id="tro:trd_A0839"/>
<evidence type="ECO:0000256" key="3">
    <source>
        <dbReference type="ARBA" id="ARBA00022679"/>
    </source>
</evidence>
<dbReference type="Proteomes" id="UP000000447">
    <property type="component" value="Plasmid unnamed"/>
</dbReference>
<feature type="domain" description="Glycosyltransferase 2-like" evidence="4">
    <location>
        <begin position="113"/>
        <end position="277"/>
    </location>
</feature>
<dbReference type="EMBL" id="CP001276">
    <property type="protein sequence ID" value="ACM07098.1"/>
    <property type="molecule type" value="Genomic_DNA"/>
</dbReference>
<keyword evidence="6" id="KW-1185">Reference proteome</keyword>